<dbReference type="AlphaFoldDB" id="A0A7M7PSW8"/>
<dbReference type="Proteomes" id="UP000007110">
    <property type="component" value="Unassembled WGS sequence"/>
</dbReference>
<proteinExistence type="predicted"/>
<feature type="region of interest" description="Disordered" evidence="1">
    <location>
        <begin position="1"/>
        <end position="29"/>
    </location>
</feature>
<dbReference type="PROSITE" id="PS50254">
    <property type="entry name" value="REL_2"/>
    <property type="match status" value="1"/>
</dbReference>
<dbReference type="OMA" id="AIAHELM"/>
<dbReference type="InterPro" id="IPR008967">
    <property type="entry name" value="p53-like_TF_DNA-bd_sf"/>
</dbReference>
<feature type="domain" description="RHD" evidence="2">
    <location>
        <begin position="67"/>
        <end position="247"/>
    </location>
</feature>
<accession>A0A7M7PSW8</accession>
<dbReference type="InterPro" id="IPR037059">
    <property type="entry name" value="RHD_DNA_bind_dom_sf"/>
</dbReference>
<dbReference type="PRINTS" id="PR00057">
    <property type="entry name" value="NFKBTNSCPFCT"/>
</dbReference>
<dbReference type="InterPro" id="IPR014756">
    <property type="entry name" value="Ig_E-set"/>
</dbReference>
<dbReference type="GeneID" id="575231"/>
<dbReference type="Gene3D" id="2.60.40.340">
    <property type="entry name" value="Rel homology domain (RHD), DNA-binding domain"/>
    <property type="match status" value="1"/>
</dbReference>
<dbReference type="InParanoid" id="A0A7M7PSW8"/>
<dbReference type="InterPro" id="IPR032397">
    <property type="entry name" value="RHD_dimer"/>
</dbReference>
<dbReference type="GO" id="GO:0000978">
    <property type="term" value="F:RNA polymerase II cis-regulatory region sequence-specific DNA binding"/>
    <property type="evidence" value="ECO:0000318"/>
    <property type="project" value="GO_Central"/>
</dbReference>
<organism evidence="3 4">
    <name type="scientific">Strongylocentrotus purpuratus</name>
    <name type="common">Purple sea urchin</name>
    <dbReference type="NCBI Taxonomy" id="7668"/>
    <lineage>
        <taxon>Eukaryota</taxon>
        <taxon>Metazoa</taxon>
        <taxon>Echinodermata</taxon>
        <taxon>Eleutherozoa</taxon>
        <taxon>Echinozoa</taxon>
        <taxon>Echinoidea</taxon>
        <taxon>Euechinoidea</taxon>
        <taxon>Echinacea</taxon>
        <taxon>Camarodonta</taxon>
        <taxon>Echinidea</taxon>
        <taxon>Strongylocentrotidae</taxon>
        <taxon>Strongylocentrotus</taxon>
    </lineage>
</organism>
<evidence type="ECO:0000256" key="1">
    <source>
        <dbReference type="SAM" id="MobiDB-lite"/>
    </source>
</evidence>
<name>A0A7M7PSW8_STRPU</name>
<dbReference type="CDD" id="cd01177">
    <property type="entry name" value="IPT_NFkappaB"/>
    <property type="match status" value="1"/>
</dbReference>
<dbReference type="FunCoup" id="A0A7M7PSW8">
    <property type="interactions" value="233"/>
</dbReference>
<evidence type="ECO:0000313" key="3">
    <source>
        <dbReference type="EnsemblMetazoa" id="XP_030854802"/>
    </source>
</evidence>
<dbReference type="EnsemblMetazoa" id="XM_030998942">
    <property type="protein sequence ID" value="XP_030854802"/>
    <property type="gene ID" value="LOC575231"/>
</dbReference>
<dbReference type="Gene3D" id="2.60.40.10">
    <property type="entry name" value="Immunoglobulins"/>
    <property type="match status" value="1"/>
</dbReference>
<dbReference type="Pfam" id="PF00554">
    <property type="entry name" value="RHD_DNA_bind"/>
    <property type="match status" value="1"/>
</dbReference>
<feature type="compositionally biased region" description="Low complexity" evidence="1">
    <location>
        <begin position="488"/>
        <end position="500"/>
    </location>
</feature>
<dbReference type="SUPFAM" id="SSF81296">
    <property type="entry name" value="E set domains"/>
    <property type="match status" value="1"/>
</dbReference>
<dbReference type="CDD" id="cd07827">
    <property type="entry name" value="RHD-n"/>
    <property type="match status" value="1"/>
</dbReference>
<dbReference type="OrthoDB" id="7881762at2759"/>
<dbReference type="GO" id="GO:0005737">
    <property type="term" value="C:cytoplasm"/>
    <property type="evidence" value="ECO:0007669"/>
    <property type="project" value="InterPro"/>
</dbReference>
<evidence type="ECO:0000313" key="4">
    <source>
        <dbReference type="Proteomes" id="UP000007110"/>
    </source>
</evidence>
<evidence type="ECO:0000259" key="2">
    <source>
        <dbReference type="PROSITE" id="PS50254"/>
    </source>
</evidence>
<protein>
    <recommendedName>
        <fullName evidence="2">RHD domain-containing protein</fullName>
    </recommendedName>
</protein>
<dbReference type="InterPro" id="IPR000451">
    <property type="entry name" value="NFkB/Dor"/>
</dbReference>
<dbReference type="SMART" id="SM00429">
    <property type="entry name" value="IPT"/>
    <property type="match status" value="1"/>
</dbReference>
<dbReference type="InterPro" id="IPR011539">
    <property type="entry name" value="RHD_DNA_bind_dom"/>
</dbReference>
<feature type="compositionally biased region" description="Basic residues" evidence="1">
    <location>
        <begin position="1"/>
        <end position="12"/>
    </location>
</feature>
<dbReference type="PANTHER" id="PTHR24169">
    <property type="entry name" value="NUCLEAR FACTOR NF-KAPPA-B PROTEIN"/>
    <property type="match status" value="1"/>
</dbReference>
<feature type="compositionally biased region" description="Basic and acidic residues" evidence="1">
    <location>
        <begin position="13"/>
        <end position="27"/>
    </location>
</feature>
<dbReference type="InterPro" id="IPR013783">
    <property type="entry name" value="Ig-like_fold"/>
</dbReference>
<reference evidence="3" key="2">
    <citation type="submission" date="2021-01" db="UniProtKB">
        <authorList>
            <consortium name="EnsemblMetazoa"/>
        </authorList>
    </citation>
    <scope>IDENTIFICATION</scope>
</reference>
<dbReference type="InterPro" id="IPR002909">
    <property type="entry name" value="IPT_dom"/>
</dbReference>
<dbReference type="RefSeq" id="XP_030854802.1">
    <property type="nucleotide sequence ID" value="XM_030998942.1"/>
</dbReference>
<dbReference type="Pfam" id="PF16179">
    <property type="entry name" value="RHD_dimer"/>
    <property type="match status" value="1"/>
</dbReference>
<keyword evidence="4" id="KW-1185">Reference proteome</keyword>
<dbReference type="InterPro" id="IPR033926">
    <property type="entry name" value="IPT_NFkappaB"/>
</dbReference>
<dbReference type="FunFam" id="2.60.40.10:FF:000046">
    <property type="entry name" value="Nuclear factor NF-kappa-B p105 subunit"/>
    <property type="match status" value="1"/>
</dbReference>
<feature type="region of interest" description="Disordered" evidence="1">
    <location>
        <begin position="481"/>
        <end position="505"/>
    </location>
</feature>
<reference evidence="4" key="1">
    <citation type="submission" date="2015-02" db="EMBL/GenBank/DDBJ databases">
        <title>Genome sequencing for Strongylocentrotus purpuratus.</title>
        <authorList>
            <person name="Murali S."/>
            <person name="Liu Y."/>
            <person name="Vee V."/>
            <person name="English A."/>
            <person name="Wang M."/>
            <person name="Skinner E."/>
            <person name="Han Y."/>
            <person name="Muzny D.M."/>
            <person name="Worley K.C."/>
            <person name="Gibbs R.A."/>
        </authorList>
    </citation>
    <scope>NUCLEOTIDE SEQUENCE</scope>
</reference>
<dbReference type="GO" id="GO:0000981">
    <property type="term" value="F:DNA-binding transcription factor activity, RNA polymerase II-specific"/>
    <property type="evidence" value="ECO:0000318"/>
    <property type="project" value="GO_Central"/>
</dbReference>
<dbReference type="PANTHER" id="PTHR24169:SF28">
    <property type="entry name" value="NUCLEAR FACTOR NF-KAPPA-B P110 SUBUNIT"/>
    <property type="match status" value="1"/>
</dbReference>
<dbReference type="SUPFAM" id="SSF49417">
    <property type="entry name" value="p53-like transcription factors"/>
    <property type="match status" value="1"/>
</dbReference>
<sequence length="630" mass="69919">MPVKRASRKRRIIKTEPEEIVNGHRSDDTEDADLDALAMIEMDAAMEDVLQSFKSSGLSNAIPRRATSEPYCEITEQPKQRDHRFRYPVEGRQAGSIAGEKSTSDLPSYPTIKVANLSGRAKVVVSLVTKNDPPLPHPHRLVGDGCRDGVCTRMIDPQRPEVVFHKIGVQRTMNKEVENSLEERKRAGVKLSMVVNKGKTGKKHNYEMKAVRLFFEVYIETIESSGVFDKYLTPVTSTAVYDKKDTVLSICRVNISTGSVEGGDELFILCEKVQSDDIKVKFYGHDAEKNQPWEAFGEFSPSDVHRQFAIVCKTPRFVNQNIKTAVTVQFHLYRPSDDESSREMPFIYKPRESVHGFRDIEKKKRKLSHKGPEEYNKFFTSSGQPFKTETLGASSQSCSGAPLGQPVSNAQSTLTPTPVTMAMASSDTRRSLRQHLMRGDQTLGVSEPQPTLLGNVIYAGGTAQIQQDRNLPLTFTSEAHMSSGTMIQQPQQPQQPQHQPVSTDQGTLDIPAQAFLISLATNEEMEQDPQDEERTTSLQRINAIANELMSSVEATGGAVGGNERVIVQSVPHPNILSDLTYSNLDTVDIAAFQDVTATINDDLVYSAYNDSVMDMNNTSNSNNNNNNPMG</sequence>